<dbReference type="PROSITE" id="PS00109">
    <property type="entry name" value="PROTEIN_KINASE_TYR"/>
    <property type="match status" value="1"/>
</dbReference>
<dbReference type="InterPro" id="IPR001245">
    <property type="entry name" value="Ser-Thr/Tyr_kinase_cat_dom"/>
</dbReference>
<dbReference type="AlphaFoldDB" id="A0A6J2Y4X3"/>
<evidence type="ECO:0000256" key="1">
    <source>
        <dbReference type="ARBA" id="ARBA00004167"/>
    </source>
</evidence>
<proteinExistence type="predicted"/>
<dbReference type="PANTHER" id="PTHR24416:SF617">
    <property type="entry name" value="RET ONCOGENE, ISOFORM A"/>
    <property type="match status" value="1"/>
</dbReference>
<dbReference type="FunCoup" id="A0A6J2Y4X3">
    <property type="interactions" value="1"/>
</dbReference>
<evidence type="ECO:0000313" key="7">
    <source>
        <dbReference type="Proteomes" id="UP000504635"/>
    </source>
</evidence>
<evidence type="ECO:0000256" key="5">
    <source>
        <dbReference type="SAM" id="SignalP"/>
    </source>
</evidence>
<dbReference type="GO" id="GO:0005524">
    <property type="term" value="F:ATP binding"/>
    <property type="evidence" value="ECO:0007669"/>
    <property type="project" value="UniProtKB-UniRule"/>
</dbReference>
<feature type="signal peptide" evidence="5">
    <location>
        <begin position="1"/>
        <end position="17"/>
    </location>
</feature>
<dbReference type="PROSITE" id="PS00107">
    <property type="entry name" value="PROTEIN_KINASE_ATP"/>
    <property type="match status" value="1"/>
</dbReference>
<keyword evidence="4" id="KW-1133">Transmembrane helix</keyword>
<feature type="chain" id="PRO_5026685133" evidence="5">
    <location>
        <begin position="18"/>
        <end position="1074"/>
    </location>
</feature>
<evidence type="ECO:0000256" key="2">
    <source>
        <dbReference type="ARBA" id="ARBA00051243"/>
    </source>
</evidence>
<dbReference type="PANTHER" id="PTHR24416">
    <property type="entry name" value="TYROSINE-PROTEIN KINASE RECEPTOR"/>
    <property type="match status" value="1"/>
</dbReference>
<keyword evidence="7" id="KW-1185">Reference proteome</keyword>
<dbReference type="InterPro" id="IPR011009">
    <property type="entry name" value="Kinase-like_dom_sf"/>
</dbReference>
<dbReference type="Gene3D" id="3.30.200.20">
    <property type="entry name" value="Phosphorylase Kinase, domain 1"/>
    <property type="match status" value="1"/>
</dbReference>
<dbReference type="Pfam" id="PF22540">
    <property type="entry name" value="RET_CRD"/>
    <property type="match status" value="1"/>
</dbReference>
<name>A0A6J2Y4X3_SITOR</name>
<keyword evidence="4" id="KW-0812">Transmembrane</keyword>
<protein>
    <submittedName>
        <fullName evidence="8">Proto-oncogene tyrosine-protein kinase receptor Ret-like isoform X1</fullName>
    </submittedName>
</protein>
<dbReference type="GeneID" id="115884423"/>
<reference evidence="8" key="1">
    <citation type="submission" date="2025-08" db="UniProtKB">
        <authorList>
            <consortium name="RefSeq"/>
        </authorList>
    </citation>
    <scope>IDENTIFICATION</scope>
    <source>
        <tissue evidence="8">Gonads</tissue>
    </source>
</reference>
<evidence type="ECO:0000256" key="4">
    <source>
        <dbReference type="SAM" id="Phobius"/>
    </source>
</evidence>
<keyword evidence="3" id="KW-0547">Nucleotide-binding</keyword>
<accession>A0A6J2Y4X3</accession>
<dbReference type="GO" id="GO:0043235">
    <property type="term" value="C:receptor complex"/>
    <property type="evidence" value="ECO:0007669"/>
    <property type="project" value="TreeGrafter"/>
</dbReference>
<feature type="domain" description="Protein kinase" evidence="6">
    <location>
        <begin position="697"/>
        <end position="976"/>
    </location>
</feature>
<dbReference type="GO" id="GO:0007169">
    <property type="term" value="P:cell surface receptor protein tyrosine kinase signaling pathway"/>
    <property type="evidence" value="ECO:0007669"/>
    <property type="project" value="TreeGrafter"/>
</dbReference>
<dbReference type="Gene3D" id="1.10.510.10">
    <property type="entry name" value="Transferase(Phosphotransferase) domain 1"/>
    <property type="match status" value="1"/>
</dbReference>
<feature type="transmembrane region" description="Helical" evidence="4">
    <location>
        <begin position="607"/>
        <end position="628"/>
    </location>
</feature>
<keyword evidence="4" id="KW-0472">Membrane</keyword>
<dbReference type="InterPro" id="IPR017441">
    <property type="entry name" value="Protein_kinase_ATP_BS"/>
</dbReference>
<dbReference type="InterPro" id="IPR000719">
    <property type="entry name" value="Prot_kinase_dom"/>
</dbReference>
<comment type="catalytic activity">
    <reaction evidence="2">
        <text>L-tyrosyl-[protein] + ATP = O-phospho-L-tyrosyl-[protein] + ADP + H(+)</text>
        <dbReference type="Rhea" id="RHEA:10596"/>
        <dbReference type="Rhea" id="RHEA-COMP:10136"/>
        <dbReference type="Rhea" id="RHEA-COMP:20101"/>
        <dbReference type="ChEBI" id="CHEBI:15378"/>
        <dbReference type="ChEBI" id="CHEBI:30616"/>
        <dbReference type="ChEBI" id="CHEBI:46858"/>
        <dbReference type="ChEBI" id="CHEBI:61978"/>
        <dbReference type="ChEBI" id="CHEBI:456216"/>
        <dbReference type="EC" id="2.7.10.1"/>
    </reaction>
</comment>
<keyword evidence="5" id="KW-0732">Signal</keyword>
<dbReference type="Pfam" id="PF07714">
    <property type="entry name" value="PK_Tyr_Ser-Thr"/>
    <property type="match status" value="1"/>
</dbReference>
<dbReference type="Proteomes" id="UP000504635">
    <property type="component" value="Unplaced"/>
</dbReference>
<evidence type="ECO:0000313" key="8">
    <source>
        <dbReference type="RefSeq" id="XP_030758848.1"/>
    </source>
</evidence>
<dbReference type="SMART" id="SM00219">
    <property type="entry name" value="TyrKc"/>
    <property type="match status" value="1"/>
</dbReference>
<dbReference type="InterPro" id="IPR020635">
    <property type="entry name" value="Tyr_kinase_cat_dom"/>
</dbReference>
<evidence type="ECO:0000256" key="3">
    <source>
        <dbReference type="PROSITE-ProRule" id="PRU10141"/>
    </source>
</evidence>
<dbReference type="InParanoid" id="A0A6J2Y4X3"/>
<dbReference type="GO" id="GO:0005886">
    <property type="term" value="C:plasma membrane"/>
    <property type="evidence" value="ECO:0007669"/>
    <property type="project" value="TreeGrafter"/>
</dbReference>
<organism evidence="7 8">
    <name type="scientific">Sitophilus oryzae</name>
    <name type="common">Rice weevil</name>
    <name type="synonym">Curculio oryzae</name>
    <dbReference type="NCBI Taxonomy" id="7048"/>
    <lineage>
        <taxon>Eukaryota</taxon>
        <taxon>Metazoa</taxon>
        <taxon>Ecdysozoa</taxon>
        <taxon>Arthropoda</taxon>
        <taxon>Hexapoda</taxon>
        <taxon>Insecta</taxon>
        <taxon>Pterygota</taxon>
        <taxon>Neoptera</taxon>
        <taxon>Endopterygota</taxon>
        <taxon>Coleoptera</taxon>
        <taxon>Polyphaga</taxon>
        <taxon>Cucujiformia</taxon>
        <taxon>Curculionidae</taxon>
        <taxon>Dryophthorinae</taxon>
        <taxon>Sitophilus</taxon>
    </lineage>
</organism>
<gene>
    <name evidence="8" type="primary">LOC115884423</name>
</gene>
<dbReference type="OrthoDB" id="3256376at2759"/>
<evidence type="ECO:0000259" key="6">
    <source>
        <dbReference type="PROSITE" id="PS50011"/>
    </source>
</evidence>
<feature type="binding site" evidence="3">
    <location>
        <position position="731"/>
    </location>
    <ligand>
        <name>ATP</name>
        <dbReference type="ChEBI" id="CHEBI:30616"/>
    </ligand>
</feature>
<dbReference type="InterPro" id="IPR055162">
    <property type="entry name" value="RET_CRD"/>
</dbReference>
<dbReference type="SUPFAM" id="SSF56112">
    <property type="entry name" value="Protein kinase-like (PK-like)"/>
    <property type="match status" value="1"/>
</dbReference>
<dbReference type="KEGG" id="soy:115884423"/>
<dbReference type="GO" id="GO:0004714">
    <property type="term" value="F:transmembrane receptor protein tyrosine kinase activity"/>
    <property type="evidence" value="ECO:0007669"/>
    <property type="project" value="UniProtKB-EC"/>
</dbReference>
<comment type="subcellular location">
    <subcellularLocation>
        <location evidence="1">Membrane</location>
        <topology evidence="1">Single-pass membrane protein</topology>
    </subcellularLocation>
</comment>
<dbReference type="RefSeq" id="XP_030758848.1">
    <property type="nucleotide sequence ID" value="XM_030902988.1"/>
</dbReference>
<sequence>MMLMLYFVVLGLNVVNAVYFTMTNMEGVIPVVEDKLHHLALSRIQAGEGSANMTYSIQNFQKIYNDVVSIDHNTGDIYISSPGPFNTSLKVGVKDMNNSSSTTYLKISLQNRSTCDDTLFNSICFWSKITYQVKENSPGLALGSLAPVYDFRECNVTDIFYTLQSESEIFKLRRPTAKIKYWTVATGLILNRTLHGKELTFNVTCSVSTTKIFEYTKSLKLKIVDLNDNLPVPEMLDVFVRFHGTKIKKGETVVQDLVFLDEDDHDVNIYRFFIPNKTISEYFEPDCMVDHRKRTKIICLIKSKKSKIFKKGERINFLLGLQDTNLELKTENNTAYINIEIEFTHFLAKRSLNFFRNNSKIFRTAAPFARVTQPEETIKSIKHYHIKILNAKKNPFKITKEGIVYVSDTEALRESPEFLRMNISWLKVNTTNSEEVVVRIVEEPTKTCENVTDWTFCSHFPNQKECTSRDSCALGTGGATNVENRAGPQRCLWRGDKSPDNHESHIYSTCSADTKYCPDGICDSLEELDVKRICPQDCSKDSVFPATVNEVTKKGIDKCNGILICEQSCLCKINFKKMLLASGVSKEKPKPLENKFVEETKCGADCIVGTAGGLLLLVCVIAGFVIMWKRRHGKKIAEKYINSGQEAETPFSDYIDRNTEPMVLNFNISSPLGPGNGNFVKTKIEIDTKWEFPRDQIVIDQILGEGEFGKVLKAKAFNIAGRPGYSLVAVKTLKDDARKQDYNDLYSEYQLLKEVSHPHVIGLLGICSTSDGPLFVIIEYAEFGSLRNYLRRSRHLLTNAEVAAIEDSTDNKVAARDILSFARQIASGMSYLSDIKLVHRDLAARNILLAKNKVCKISDFGLTRDIYEDNAYFKRSKGRVPVKWMAPESLADHIYTTKSDVWSFGILIWELVTLGASPYPGLPVHNLYNLLKQGYRMERPPNCSIVLYSLMNRCWNIDPEKRPSFLDLYHCFENLLTDNVNYLDLSDNAIINKCYFSTLTHSDKSSSSDKEDVNLLQNYLEKEKNSQIAEKCKLTEYPEEVNMCIGYETPVKVIRVVTPTNLSPEGYTDMTVKE</sequence>
<dbReference type="InterPro" id="IPR008266">
    <property type="entry name" value="Tyr_kinase_AS"/>
</dbReference>
<dbReference type="FunFam" id="1.10.510.10:FF:000462">
    <property type="entry name" value="Receptor tyrosine kinase"/>
    <property type="match status" value="1"/>
</dbReference>
<keyword evidence="3" id="KW-0067">ATP-binding</keyword>
<dbReference type="InterPro" id="IPR050122">
    <property type="entry name" value="RTK"/>
</dbReference>
<dbReference type="PRINTS" id="PR00109">
    <property type="entry name" value="TYRKINASE"/>
</dbReference>
<dbReference type="PROSITE" id="PS50011">
    <property type="entry name" value="PROTEIN_KINASE_DOM"/>
    <property type="match status" value="1"/>
</dbReference>